<dbReference type="AlphaFoldDB" id="A0A0E9TGP8"/>
<accession>A0A0E9TGP8</accession>
<name>A0A0E9TGP8_ANGAN</name>
<protein>
    <submittedName>
        <fullName evidence="1">Uncharacterized protein</fullName>
    </submittedName>
</protein>
<proteinExistence type="predicted"/>
<organism evidence="1">
    <name type="scientific">Anguilla anguilla</name>
    <name type="common">European freshwater eel</name>
    <name type="synonym">Muraena anguilla</name>
    <dbReference type="NCBI Taxonomy" id="7936"/>
    <lineage>
        <taxon>Eukaryota</taxon>
        <taxon>Metazoa</taxon>
        <taxon>Chordata</taxon>
        <taxon>Craniata</taxon>
        <taxon>Vertebrata</taxon>
        <taxon>Euteleostomi</taxon>
        <taxon>Actinopterygii</taxon>
        <taxon>Neopterygii</taxon>
        <taxon>Teleostei</taxon>
        <taxon>Anguilliformes</taxon>
        <taxon>Anguillidae</taxon>
        <taxon>Anguilla</taxon>
    </lineage>
</organism>
<reference evidence="1" key="2">
    <citation type="journal article" date="2015" name="Fish Shellfish Immunol.">
        <title>Early steps in the European eel (Anguilla anguilla)-Vibrio vulnificus interaction in the gills: Role of the RtxA13 toxin.</title>
        <authorList>
            <person name="Callol A."/>
            <person name="Pajuelo D."/>
            <person name="Ebbesson L."/>
            <person name="Teles M."/>
            <person name="MacKenzie S."/>
            <person name="Amaro C."/>
        </authorList>
    </citation>
    <scope>NUCLEOTIDE SEQUENCE</scope>
</reference>
<sequence>MCHESGISGTVIWSDT</sequence>
<dbReference type="EMBL" id="GBXM01055836">
    <property type="protein sequence ID" value="JAH52741.1"/>
    <property type="molecule type" value="Transcribed_RNA"/>
</dbReference>
<evidence type="ECO:0000313" key="1">
    <source>
        <dbReference type="EMBL" id="JAH52741.1"/>
    </source>
</evidence>
<reference evidence="1" key="1">
    <citation type="submission" date="2014-11" db="EMBL/GenBank/DDBJ databases">
        <authorList>
            <person name="Amaro Gonzalez C."/>
        </authorList>
    </citation>
    <scope>NUCLEOTIDE SEQUENCE</scope>
</reference>